<evidence type="ECO:0000313" key="2">
    <source>
        <dbReference type="Proteomes" id="UP001396898"/>
    </source>
</evidence>
<organism evidence="1 2">
    <name type="scientific">Apiospora marii</name>
    <dbReference type="NCBI Taxonomy" id="335849"/>
    <lineage>
        <taxon>Eukaryota</taxon>
        <taxon>Fungi</taxon>
        <taxon>Dikarya</taxon>
        <taxon>Ascomycota</taxon>
        <taxon>Pezizomycotina</taxon>
        <taxon>Sordariomycetes</taxon>
        <taxon>Xylariomycetidae</taxon>
        <taxon>Amphisphaeriales</taxon>
        <taxon>Apiosporaceae</taxon>
        <taxon>Apiospora</taxon>
    </lineage>
</organism>
<reference evidence="1 2" key="1">
    <citation type="submission" date="2023-01" db="EMBL/GenBank/DDBJ databases">
        <title>Analysis of 21 Apiospora genomes using comparative genomics revels a genus with tremendous synthesis potential of carbohydrate active enzymes and secondary metabolites.</title>
        <authorList>
            <person name="Sorensen T."/>
        </authorList>
    </citation>
    <scope>NUCLEOTIDE SEQUENCE [LARGE SCALE GENOMIC DNA]</scope>
    <source>
        <strain evidence="1 2">CBS 20057</strain>
    </source>
</reference>
<evidence type="ECO:0000313" key="1">
    <source>
        <dbReference type="EMBL" id="KAK8023405.1"/>
    </source>
</evidence>
<gene>
    <name evidence="1" type="ORF">PG991_006644</name>
</gene>
<comment type="caution">
    <text evidence="1">The sequence shown here is derived from an EMBL/GenBank/DDBJ whole genome shotgun (WGS) entry which is preliminary data.</text>
</comment>
<keyword evidence="2" id="KW-1185">Reference proteome</keyword>
<dbReference type="Proteomes" id="UP001396898">
    <property type="component" value="Unassembled WGS sequence"/>
</dbReference>
<dbReference type="EMBL" id="JAQQWI010000008">
    <property type="protein sequence ID" value="KAK8023405.1"/>
    <property type="molecule type" value="Genomic_DNA"/>
</dbReference>
<accession>A0ABR1S160</accession>
<protein>
    <submittedName>
        <fullName evidence="1">Uncharacterized protein</fullName>
    </submittedName>
</protein>
<proteinExistence type="predicted"/>
<sequence length="259" mass="29084">MVLDSKIEFDTSGREPLAALRLGNSVGTTFDLYLGPSSDEWSALCPEWSYWCMLEDSNWELALEDAARMCLGDATRQNTRRFTDTTIHKGIRARINPGRIRISPAPGQFYRGMHELYPSRAKIFYPPHIRAAEMPDNGPDSGLTPYKEWYEALYQSCTSESTWDCALGRLPGIRQVRSHPPATIRVPPHYELMKMGDTHDRQEITITGGLQDDAEENTLHRYFSRLLVKACVGNNTAVISGIMASSFNKISMEAVTSSS</sequence>
<name>A0ABR1S160_9PEZI</name>